<gene>
    <name evidence="1" type="ORF">LCGC14_2577350</name>
</gene>
<dbReference type="EMBL" id="LAZR01042939">
    <property type="protein sequence ID" value="KKL08292.1"/>
    <property type="molecule type" value="Genomic_DNA"/>
</dbReference>
<dbReference type="AlphaFoldDB" id="A0A0F9B3E4"/>
<organism evidence="1">
    <name type="scientific">marine sediment metagenome</name>
    <dbReference type="NCBI Taxonomy" id="412755"/>
    <lineage>
        <taxon>unclassified sequences</taxon>
        <taxon>metagenomes</taxon>
        <taxon>ecological metagenomes</taxon>
    </lineage>
</organism>
<evidence type="ECO:0000313" key="1">
    <source>
        <dbReference type="EMBL" id="KKL08292.1"/>
    </source>
</evidence>
<comment type="caution">
    <text evidence="1">The sequence shown here is derived from an EMBL/GenBank/DDBJ whole genome shotgun (WGS) entry which is preliminary data.</text>
</comment>
<sequence>MVEEKDKKEVKEVKERYGVAEIATKTDQIILDTKDNKQYNQLTFLAKIANDIEEIKKALSG</sequence>
<accession>A0A0F9B3E4</accession>
<protein>
    <submittedName>
        <fullName evidence="1">Uncharacterized protein</fullName>
    </submittedName>
</protein>
<proteinExistence type="predicted"/>
<name>A0A0F9B3E4_9ZZZZ</name>
<reference evidence="1" key="1">
    <citation type="journal article" date="2015" name="Nature">
        <title>Complex archaea that bridge the gap between prokaryotes and eukaryotes.</title>
        <authorList>
            <person name="Spang A."/>
            <person name="Saw J.H."/>
            <person name="Jorgensen S.L."/>
            <person name="Zaremba-Niedzwiedzka K."/>
            <person name="Martijn J."/>
            <person name="Lind A.E."/>
            <person name="van Eijk R."/>
            <person name="Schleper C."/>
            <person name="Guy L."/>
            <person name="Ettema T.J."/>
        </authorList>
    </citation>
    <scope>NUCLEOTIDE SEQUENCE</scope>
</reference>